<sequence>MKAPTLPFSKMVSAPGAYRVLEPIIRRVLSTLVLLGCLLFSALPTESFRIAKWKFVSPRRIPVPPPTVVTKGTRCSNRRRNGWSRLWAEPFHGDNKDASPSNRGTDTRPILVVDWDGCLVENTVDWRIAVGIQAAAQTWPSSVHLPDDTSWLRNKLTSLAHVLIGPPPDSTATSQDASMVDVSTTVEYALCVRLLLEEQALDQGRSVGKSGKYASQFHPQSDDTTTLTTTTTPFASDSFSPNHGRNERSSRPLTVGEIGENWRETLREATIFRYHVNYQNPLPLLQNNTGCILQDIHMMCNIPALQVDEQACRALQTLASTAVVIVVAHKSEVAIACDVLQQYAGSEHCDWKIRDKATECFGQYKPSQIHFLPRSAQTLRDILQALPAGSSRRVHLIESSWPALQSSISCFGDTIPRARSIYPYDSTAAIVPTILRGASYVPDVSLALHLATWTAVSHPTPEAAATMNAWTNVLNLHDFEALCRALCSKTTAADKGR</sequence>
<dbReference type="PaxDb" id="2850-Phatr47932"/>
<dbReference type="AlphaFoldDB" id="B7G5E3"/>
<reference evidence="3" key="2">
    <citation type="submission" date="2008-08" db="EMBL/GenBank/DDBJ databases">
        <authorList>
            <consortium name="Diatom Consortium"/>
            <person name="Grigoriev I."/>
            <person name="Grimwood J."/>
            <person name="Kuo A."/>
            <person name="Otillar R.P."/>
            <person name="Salamov A."/>
            <person name="Detter J.C."/>
            <person name="Lindquist E."/>
            <person name="Shapiro H."/>
            <person name="Lucas S."/>
            <person name="Glavina del Rio T."/>
            <person name="Pitluck S."/>
            <person name="Rokhsar D."/>
            <person name="Bowler C."/>
        </authorList>
    </citation>
    <scope>GENOME REANNOTATION</scope>
    <source>
        <strain evidence="3">CCAP 1055/1</strain>
    </source>
</reference>
<dbReference type="KEGG" id="pti:PHATRDRAFT_47932"/>
<reference evidence="2 3" key="1">
    <citation type="journal article" date="2008" name="Nature">
        <title>The Phaeodactylum genome reveals the evolutionary history of diatom genomes.</title>
        <authorList>
            <person name="Bowler C."/>
            <person name="Allen A.E."/>
            <person name="Badger J.H."/>
            <person name="Grimwood J."/>
            <person name="Jabbari K."/>
            <person name="Kuo A."/>
            <person name="Maheswari U."/>
            <person name="Martens C."/>
            <person name="Maumus F."/>
            <person name="Otillar R.P."/>
            <person name="Rayko E."/>
            <person name="Salamov A."/>
            <person name="Vandepoele K."/>
            <person name="Beszteri B."/>
            <person name="Gruber A."/>
            <person name="Heijde M."/>
            <person name="Katinka M."/>
            <person name="Mock T."/>
            <person name="Valentin K."/>
            <person name="Verret F."/>
            <person name="Berges J.A."/>
            <person name="Brownlee C."/>
            <person name="Cadoret J.P."/>
            <person name="Chiovitti A."/>
            <person name="Choi C.J."/>
            <person name="Coesel S."/>
            <person name="De Martino A."/>
            <person name="Detter J.C."/>
            <person name="Durkin C."/>
            <person name="Falciatore A."/>
            <person name="Fournet J."/>
            <person name="Haruta M."/>
            <person name="Huysman M.J."/>
            <person name="Jenkins B.D."/>
            <person name="Jiroutova K."/>
            <person name="Jorgensen R.E."/>
            <person name="Joubert Y."/>
            <person name="Kaplan A."/>
            <person name="Kroger N."/>
            <person name="Kroth P.G."/>
            <person name="La Roche J."/>
            <person name="Lindquist E."/>
            <person name="Lommer M."/>
            <person name="Martin-Jezequel V."/>
            <person name="Lopez P.J."/>
            <person name="Lucas S."/>
            <person name="Mangogna M."/>
            <person name="McGinnis K."/>
            <person name="Medlin L.K."/>
            <person name="Montsant A."/>
            <person name="Oudot-Le Secq M.P."/>
            <person name="Napoli C."/>
            <person name="Obornik M."/>
            <person name="Parker M.S."/>
            <person name="Petit J.L."/>
            <person name="Porcel B.M."/>
            <person name="Poulsen N."/>
            <person name="Robison M."/>
            <person name="Rychlewski L."/>
            <person name="Rynearson T.A."/>
            <person name="Schmutz J."/>
            <person name="Shapiro H."/>
            <person name="Siaut M."/>
            <person name="Stanley M."/>
            <person name="Sussman M.R."/>
            <person name="Taylor A.R."/>
            <person name="Vardi A."/>
            <person name="von Dassow P."/>
            <person name="Vyverman W."/>
            <person name="Willis A."/>
            <person name="Wyrwicz L.S."/>
            <person name="Rokhsar D.S."/>
            <person name="Weissenbach J."/>
            <person name="Armbrust E.V."/>
            <person name="Green B.R."/>
            <person name="Van de Peer Y."/>
            <person name="Grigoriev I.V."/>
        </authorList>
    </citation>
    <scope>NUCLEOTIDE SEQUENCE [LARGE SCALE GENOMIC DNA]</scope>
    <source>
        <strain evidence="2 3">CCAP 1055/1</strain>
    </source>
</reference>
<dbReference type="Proteomes" id="UP000000759">
    <property type="component" value="Chromosome 15"/>
</dbReference>
<organism evidence="2 3">
    <name type="scientific">Phaeodactylum tricornutum (strain CCAP 1055/1)</name>
    <dbReference type="NCBI Taxonomy" id="556484"/>
    <lineage>
        <taxon>Eukaryota</taxon>
        <taxon>Sar</taxon>
        <taxon>Stramenopiles</taxon>
        <taxon>Ochrophyta</taxon>
        <taxon>Bacillariophyta</taxon>
        <taxon>Bacillariophyceae</taxon>
        <taxon>Bacillariophycidae</taxon>
        <taxon>Naviculales</taxon>
        <taxon>Phaeodactylaceae</taxon>
        <taxon>Phaeodactylum</taxon>
    </lineage>
</organism>
<evidence type="ECO:0000256" key="1">
    <source>
        <dbReference type="SAM" id="MobiDB-lite"/>
    </source>
</evidence>
<feature type="region of interest" description="Disordered" evidence="1">
    <location>
        <begin position="208"/>
        <end position="252"/>
    </location>
</feature>
<dbReference type="InParanoid" id="B7G5E3"/>
<dbReference type="GeneID" id="7203124"/>
<gene>
    <name evidence="2" type="ORF">PHATRDRAFT_47932</name>
</gene>
<dbReference type="RefSeq" id="XP_002182400.1">
    <property type="nucleotide sequence ID" value="XM_002182364.1"/>
</dbReference>
<proteinExistence type="predicted"/>
<dbReference type="OrthoDB" id="47855at2759"/>
<evidence type="ECO:0000313" key="2">
    <source>
        <dbReference type="EMBL" id="EEC46301.1"/>
    </source>
</evidence>
<keyword evidence="3" id="KW-1185">Reference proteome</keyword>
<dbReference type="EMBL" id="CM000617">
    <property type="protein sequence ID" value="EEC46301.1"/>
    <property type="molecule type" value="Genomic_DNA"/>
</dbReference>
<accession>B7G5E3</accession>
<feature type="compositionally biased region" description="Polar residues" evidence="1">
    <location>
        <begin position="233"/>
        <end position="243"/>
    </location>
</feature>
<evidence type="ECO:0000313" key="3">
    <source>
        <dbReference type="Proteomes" id="UP000000759"/>
    </source>
</evidence>
<dbReference type="HOGENOM" id="CLU_527325_0_0_1"/>
<name>B7G5E3_PHATC</name>
<protein>
    <submittedName>
        <fullName evidence="2">Uncharacterized protein</fullName>
    </submittedName>
</protein>